<evidence type="ECO:0000256" key="8">
    <source>
        <dbReference type="SAM" id="Phobius"/>
    </source>
</evidence>
<feature type="transmembrane region" description="Helical" evidence="8">
    <location>
        <begin position="410"/>
        <end position="431"/>
    </location>
</feature>
<keyword evidence="4 8" id="KW-1133">Transmembrane helix</keyword>
<dbReference type="OrthoDB" id="9768329at2"/>
<feature type="transmembrane region" description="Helical" evidence="8">
    <location>
        <begin position="163"/>
        <end position="187"/>
    </location>
</feature>
<evidence type="ECO:0000313" key="10">
    <source>
        <dbReference type="EMBL" id="RDI75327.1"/>
    </source>
</evidence>
<dbReference type="GO" id="GO:0016829">
    <property type="term" value="F:lyase activity"/>
    <property type="evidence" value="ECO:0007669"/>
    <property type="project" value="UniProtKB-KW"/>
</dbReference>
<proteinExistence type="predicted"/>
<dbReference type="GO" id="GO:0016491">
    <property type="term" value="F:oxidoreductase activity"/>
    <property type="evidence" value="ECO:0007669"/>
    <property type="project" value="UniProtKB-KW"/>
</dbReference>
<feature type="transmembrane region" description="Helical" evidence="8">
    <location>
        <begin position="240"/>
        <end position="260"/>
    </location>
</feature>
<keyword evidence="11" id="KW-1185">Reference proteome</keyword>
<comment type="subcellular location">
    <subcellularLocation>
        <location evidence="1">Cell membrane</location>
        <topology evidence="1">Multi-pass membrane protein</topology>
    </subcellularLocation>
    <subcellularLocation>
        <location evidence="7">Membrane</location>
        <topology evidence="7">Multi-pass membrane protein</topology>
    </subcellularLocation>
</comment>
<organism evidence="10 11">
    <name type="scientific">Gaiella occulta</name>
    <dbReference type="NCBI Taxonomy" id="1002870"/>
    <lineage>
        <taxon>Bacteria</taxon>
        <taxon>Bacillati</taxon>
        <taxon>Actinomycetota</taxon>
        <taxon>Thermoleophilia</taxon>
        <taxon>Gaiellales</taxon>
        <taxon>Gaiellaceae</taxon>
        <taxon>Gaiella</taxon>
    </lineage>
</organism>
<dbReference type="InterPro" id="IPR001750">
    <property type="entry name" value="ND/Mrp_TM"/>
</dbReference>
<dbReference type="InterPro" id="IPR052175">
    <property type="entry name" value="ComplexI-like_HydComp"/>
</dbReference>
<reference evidence="10 11" key="1">
    <citation type="submission" date="2018-07" db="EMBL/GenBank/DDBJ databases">
        <title>High-quality-draft genome sequence of Gaiella occulta.</title>
        <authorList>
            <person name="Severino R."/>
            <person name="Froufe H.J.C."/>
            <person name="Rainey F.A."/>
            <person name="Barroso C."/>
            <person name="Albuquerque L."/>
            <person name="Lobo-Da-Cunha A."/>
            <person name="Da Costa M.S."/>
            <person name="Egas C."/>
        </authorList>
    </citation>
    <scope>NUCLEOTIDE SEQUENCE [LARGE SCALE GENOMIC DNA]</scope>
    <source>
        <strain evidence="10 11">F2-233</strain>
    </source>
</reference>
<keyword evidence="5" id="KW-0560">Oxidoreductase</keyword>
<evidence type="ECO:0000256" key="2">
    <source>
        <dbReference type="ARBA" id="ARBA00022475"/>
    </source>
</evidence>
<evidence type="ECO:0000256" key="3">
    <source>
        <dbReference type="ARBA" id="ARBA00022692"/>
    </source>
</evidence>
<feature type="transmembrane region" description="Helical" evidence="8">
    <location>
        <begin position="272"/>
        <end position="294"/>
    </location>
</feature>
<evidence type="ECO:0000256" key="4">
    <source>
        <dbReference type="ARBA" id="ARBA00022989"/>
    </source>
</evidence>
<dbReference type="GO" id="GO:0005886">
    <property type="term" value="C:plasma membrane"/>
    <property type="evidence" value="ECO:0007669"/>
    <property type="project" value="UniProtKB-SubCell"/>
</dbReference>
<sequence length="487" mass="48630">MTSREWLAAAVLAAPLLGIAAVAAAPRRLLARTCVAAAIVTAAAAAALSAVALATPGQRVLGRWLVVDAAGGLLVGVIGVVGLASALVSPPFLAGRRGSLFRADRAERVYWATLFAFWAVLLAVPLAGNLGAAWLAIEATTAASALLVGFSGRPRALEAGWKYLILTSLGLGVALLGIVVLGAAAGGGGLETLTWRSLPHATLEPDVTLVAYVLLLAGLAAKIGWAPVHNWLPDAHSEAPAPVSALLSAALLPAVLLVAWRSQQALAPTIGAGTGGGVLVAFGLLSLAVAVPFLWRAQAWKRLLAYSSLEHMGVIALGIGFGGPLALAGVAVHIAGHALAKALGFYAATPLLGHEPRAAGHAAGGIGRTQPALGASLGISLGALAGLPPSPLFVSEVLIVAGGFQVGRPWAAGGAAILLALGFLGLAHALVETVIGKARRRDRRIAPGLAPVVALTAVAAAALLALTAVAVWLPGSAIVDGLLRGLA</sequence>
<comment type="caution">
    <text evidence="10">The sequence shown here is derived from an EMBL/GenBank/DDBJ whole genome shotgun (WGS) entry which is preliminary data.</text>
</comment>
<protein>
    <submittedName>
        <fullName evidence="10">Formate hydrogenlyase subunit 3/Multisubunit Na+/H+ antiporter MnhD subunit</fullName>
    </submittedName>
</protein>
<evidence type="ECO:0000256" key="1">
    <source>
        <dbReference type="ARBA" id="ARBA00004651"/>
    </source>
</evidence>
<name>A0A7M2YYT8_9ACTN</name>
<dbReference type="EMBL" id="QQZY01000002">
    <property type="protein sequence ID" value="RDI75327.1"/>
    <property type="molecule type" value="Genomic_DNA"/>
</dbReference>
<feature type="transmembrane region" description="Helical" evidence="8">
    <location>
        <begin position="33"/>
        <end position="53"/>
    </location>
</feature>
<evidence type="ECO:0000259" key="9">
    <source>
        <dbReference type="Pfam" id="PF00361"/>
    </source>
</evidence>
<keyword evidence="2" id="KW-1003">Cell membrane</keyword>
<keyword evidence="10" id="KW-0456">Lyase</keyword>
<dbReference type="PANTHER" id="PTHR42682:SF5">
    <property type="entry name" value="HYDROGENASE-4 COMPONENT F"/>
    <property type="match status" value="1"/>
</dbReference>
<evidence type="ECO:0000313" key="11">
    <source>
        <dbReference type="Proteomes" id="UP000254134"/>
    </source>
</evidence>
<feature type="transmembrane region" description="Helical" evidence="8">
    <location>
        <begin position="314"/>
        <end position="336"/>
    </location>
</feature>
<keyword evidence="6 8" id="KW-0472">Membrane</keyword>
<keyword evidence="3 7" id="KW-0812">Transmembrane</keyword>
<dbReference type="Proteomes" id="UP000254134">
    <property type="component" value="Unassembled WGS sequence"/>
</dbReference>
<gene>
    <name evidence="10" type="ORF">Gocc_1125</name>
</gene>
<feature type="transmembrane region" description="Helical" evidence="8">
    <location>
        <begin position="65"/>
        <end position="88"/>
    </location>
</feature>
<dbReference type="Pfam" id="PF00361">
    <property type="entry name" value="Proton_antipo_M"/>
    <property type="match status" value="1"/>
</dbReference>
<reference evidence="11" key="2">
    <citation type="journal article" date="2019" name="MicrobiologyOpen">
        <title>High-quality draft genome sequence of Gaiella occulta isolated from a 150 meter deep mineral water borehole and comparison with the genome sequences of other deep-branching lineages of the phylum Actinobacteria.</title>
        <authorList>
            <person name="Severino R."/>
            <person name="Froufe H.J.C."/>
            <person name="Barroso C."/>
            <person name="Albuquerque L."/>
            <person name="Lobo-da-Cunha A."/>
            <person name="da Costa M.S."/>
            <person name="Egas C."/>
        </authorList>
    </citation>
    <scope>NUCLEOTIDE SEQUENCE [LARGE SCALE GENOMIC DNA]</scope>
    <source>
        <strain evidence="11">F2-233</strain>
    </source>
</reference>
<evidence type="ECO:0000256" key="5">
    <source>
        <dbReference type="ARBA" id="ARBA00023002"/>
    </source>
</evidence>
<feature type="transmembrane region" description="Helical" evidence="8">
    <location>
        <begin position="109"/>
        <end position="127"/>
    </location>
</feature>
<feature type="transmembrane region" description="Helical" evidence="8">
    <location>
        <begin position="6"/>
        <end position="26"/>
    </location>
</feature>
<dbReference type="PANTHER" id="PTHR42682">
    <property type="entry name" value="HYDROGENASE-4 COMPONENT F"/>
    <property type="match status" value="1"/>
</dbReference>
<feature type="transmembrane region" description="Helical" evidence="8">
    <location>
        <begin position="452"/>
        <end position="473"/>
    </location>
</feature>
<dbReference type="RefSeq" id="WP_147281193.1">
    <property type="nucleotide sequence ID" value="NZ_QQZY01000002.1"/>
</dbReference>
<evidence type="ECO:0000256" key="6">
    <source>
        <dbReference type="ARBA" id="ARBA00023136"/>
    </source>
</evidence>
<evidence type="ECO:0000256" key="7">
    <source>
        <dbReference type="RuleBase" id="RU000320"/>
    </source>
</evidence>
<dbReference type="AlphaFoldDB" id="A0A7M2YYT8"/>
<accession>A0A7M2YYT8</accession>
<feature type="domain" description="NADH:quinone oxidoreductase/Mrp antiporter transmembrane" evidence="9">
    <location>
        <begin position="127"/>
        <end position="412"/>
    </location>
</feature>
<feature type="transmembrane region" description="Helical" evidence="8">
    <location>
        <begin position="207"/>
        <end position="228"/>
    </location>
</feature>